<dbReference type="PROSITE" id="PS00445">
    <property type="entry name" value="FGGY_KINASES_2"/>
    <property type="match status" value="1"/>
</dbReference>
<keyword evidence="6" id="KW-1185">Reference proteome</keyword>
<name>A0ABQ4N5B4_9BACL</name>
<keyword evidence="2" id="KW-0808">Transferase</keyword>
<evidence type="ECO:0000256" key="3">
    <source>
        <dbReference type="ARBA" id="ARBA00022777"/>
    </source>
</evidence>
<evidence type="ECO:0000313" key="5">
    <source>
        <dbReference type="EMBL" id="GIQ63356.1"/>
    </source>
</evidence>
<comment type="similarity">
    <text evidence="1">Belongs to the FGGY kinase family.</text>
</comment>
<dbReference type="InterPro" id="IPR043129">
    <property type="entry name" value="ATPase_NBD"/>
</dbReference>
<proteinExistence type="inferred from homology"/>
<organism evidence="5 6">
    <name type="scientific">Paenibacillus cisolokensis</name>
    <dbReference type="NCBI Taxonomy" id="1658519"/>
    <lineage>
        <taxon>Bacteria</taxon>
        <taxon>Bacillati</taxon>
        <taxon>Bacillota</taxon>
        <taxon>Bacilli</taxon>
        <taxon>Bacillales</taxon>
        <taxon>Paenibacillaceae</taxon>
        <taxon>Paenibacillus</taxon>
    </lineage>
</organism>
<keyword evidence="3" id="KW-0418">Kinase</keyword>
<protein>
    <recommendedName>
        <fullName evidence="4">Carbohydrate kinase FGGY C-terminal domain-containing protein</fullName>
    </recommendedName>
</protein>
<evidence type="ECO:0000256" key="1">
    <source>
        <dbReference type="ARBA" id="ARBA00009156"/>
    </source>
</evidence>
<dbReference type="PANTHER" id="PTHR43095:SF5">
    <property type="entry name" value="XYLULOSE KINASE"/>
    <property type="match status" value="1"/>
</dbReference>
<accession>A0ABQ4N5B4</accession>
<dbReference type="Proteomes" id="UP000680304">
    <property type="component" value="Unassembled WGS sequence"/>
</dbReference>
<dbReference type="InterPro" id="IPR018485">
    <property type="entry name" value="FGGY_C"/>
</dbReference>
<evidence type="ECO:0000259" key="4">
    <source>
        <dbReference type="Pfam" id="PF02782"/>
    </source>
</evidence>
<dbReference type="SUPFAM" id="SSF53067">
    <property type="entry name" value="Actin-like ATPase domain"/>
    <property type="match status" value="1"/>
</dbReference>
<comment type="caution">
    <text evidence="5">The sequence shown here is derived from an EMBL/GenBank/DDBJ whole genome shotgun (WGS) entry which is preliminary data.</text>
</comment>
<evidence type="ECO:0000256" key="2">
    <source>
        <dbReference type="ARBA" id="ARBA00022679"/>
    </source>
</evidence>
<dbReference type="InterPro" id="IPR050406">
    <property type="entry name" value="FGGY_Carb_Kinase"/>
</dbReference>
<sequence length="299" mass="31547">MLQPGEAAGRVQAGLAAQLGLRPDTQVCIAGHDHVCASLAVEGLRQGAVYNSMGTAETLVGLLEERPLGERDLASGLSFGLHPLPGRMFWMGGHSSSGGSVEWLRGLLGDEGLSYSGMMELLQERGHRPTGILFYPYLAGCGAPTPDPGAKAAFIGLTSRHGKGDLLMAVLEGNACQMEAMRRCAEQTSGGPIRELCVVGGGVRNRIWLQVKADVSGLQLRVPGIPEAALLGAALTAGVGSGLYASFEEAMASVRPPDSAIVLPDGERHSFYRRFYEQVYEKLRLPVASFGEWENAGGG</sequence>
<dbReference type="PANTHER" id="PTHR43095">
    <property type="entry name" value="SUGAR KINASE"/>
    <property type="match status" value="1"/>
</dbReference>
<dbReference type="Pfam" id="PF02782">
    <property type="entry name" value="FGGY_C"/>
    <property type="match status" value="1"/>
</dbReference>
<dbReference type="Gene3D" id="3.30.420.40">
    <property type="match status" value="1"/>
</dbReference>
<reference evidence="5 6" key="1">
    <citation type="submission" date="2021-04" db="EMBL/GenBank/DDBJ databases">
        <title>Draft genome sequence of Paenibacillus cisolokensis, LC2-13A.</title>
        <authorList>
            <person name="Uke A."/>
            <person name="Chhe C."/>
            <person name="Baramee S."/>
            <person name="Kosugi A."/>
        </authorList>
    </citation>
    <scope>NUCLEOTIDE SEQUENCE [LARGE SCALE GENOMIC DNA]</scope>
    <source>
        <strain evidence="5 6">LC2-13A</strain>
    </source>
</reference>
<feature type="domain" description="Carbohydrate kinase FGGY C-terminal" evidence="4">
    <location>
        <begin position="50"/>
        <end position="239"/>
    </location>
</feature>
<dbReference type="InterPro" id="IPR018483">
    <property type="entry name" value="Carb_kinase_FGGY_CS"/>
</dbReference>
<dbReference type="EMBL" id="BOVJ01000060">
    <property type="protein sequence ID" value="GIQ63356.1"/>
    <property type="molecule type" value="Genomic_DNA"/>
</dbReference>
<evidence type="ECO:0000313" key="6">
    <source>
        <dbReference type="Proteomes" id="UP000680304"/>
    </source>
</evidence>
<gene>
    <name evidence="5" type="ORF">PACILC2_19240</name>
</gene>